<keyword evidence="2" id="KW-0186">Copper</keyword>
<gene>
    <name evidence="4" type="ORF">PTTW11_00290</name>
</gene>
<evidence type="ECO:0000313" key="4">
    <source>
        <dbReference type="EMBL" id="CAE6996190.1"/>
    </source>
</evidence>
<dbReference type="InterPro" id="IPR050316">
    <property type="entry name" value="Tyrosinase/Hemocyanin"/>
</dbReference>
<dbReference type="PANTHER" id="PTHR11474:SF126">
    <property type="entry name" value="TYROSINASE-LIKE PROTEIN TYR-1-RELATED"/>
    <property type="match status" value="1"/>
</dbReference>
<protein>
    <submittedName>
        <fullName evidence="4">Tyrosinase multi-domain protein</fullName>
    </submittedName>
</protein>
<dbReference type="AlphaFoldDB" id="A0A6S6V8B0"/>
<keyword evidence="1" id="KW-0479">Metal-binding</keyword>
<dbReference type="GO" id="GO:0046872">
    <property type="term" value="F:metal ion binding"/>
    <property type="evidence" value="ECO:0007669"/>
    <property type="project" value="UniProtKB-KW"/>
</dbReference>
<dbReference type="PRINTS" id="PR00092">
    <property type="entry name" value="TYROSINASE"/>
</dbReference>
<evidence type="ECO:0000313" key="5">
    <source>
        <dbReference type="Proteomes" id="UP000472372"/>
    </source>
</evidence>
<evidence type="ECO:0000256" key="2">
    <source>
        <dbReference type="ARBA" id="ARBA00023008"/>
    </source>
</evidence>
<dbReference type="InterPro" id="IPR002227">
    <property type="entry name" value="Tyrosinase_Cu-bd"/>
</dbReference>
<dbReference type="Proteomes" id="UP000472372">
    <property type="component" value="Chromosome 1"/>
</dbReference>
<accession>A0A6S6V8B0</accession>
<feature type="domain" description="Tyrosinase copper-binding" evidence="3">
    <location>
        <begin position="71"/>
        <end position="285"/>
    </location>
</feature>
<dbReference type="EMBL" id="HG992977">
    <property type="protein sequence ID" value="CAE6996190.1"/>
    <property type="molecule type" value="Genomic_DNA"/>
</dbReference>
<dbReference type="PANTHER" id="PTHR11474">
    <property type="entry name" value="TYROSINASE FAMILY MEMBER"/>
    <property type="match status" value="1"/>
</dbReference>
<proteinExistence type="predicted"/>
<organism evidence="4 5">
    <name type="scientific">Pyrenophora teres f. teres</name>
    <dbReference type="NCBI Taxonomy" id="97479"/>
    <lineage>
        <taxon>Eukaryota</taxon>
        <taxon>Fungi</taxon>
        <taxon>Dikarya</taxon>
        <taxon>Ascomycota</taxon>
        <taxon>Pezizomycotina</taxon>
        <taxon>Dothideomycetes</taxon>
        <taxon>Pleosporomycetidae</taxon>
        <taxon>Pleosporales</taxon>
        <taxon>Pleosporineae</taxon>
        <taxon>Pleosporaceae</taxon>
        <taxon>Pyrenophora</taxon>
    </lineage>
</organism>
<name>A0A6S6V8B0_9PLEO</name>
<dbReference type="GO" id="GO:0016491">
    <property type="term" value="F:oxidoreductase activity"/>
    <property type="evidence" value="ECO:0007669"/>
    <property type="project" value="InterPro"/>
</dbReference>
<evidence type="ECO:0000256" key="1">
    <source>
        <dbReference type="ARBA" id="ARBA00022723"/>
    </source>
</evidence>
<dbReference type="Gene3D" id="1.10.1280.10">
    <property type="entry name" value="Di-copper center containing domain from catechol oxidase"/>
    <property type="match status" value="1"/>
</dbReference>
<dbReference type="InterPro" id="IPR008922">
    <property type="entry name" value="Di-copper_centre_dom_sf"/>
</dbReference>
<reference evidence="4" key="1">
    <citation type="submission" date="2021-02" db="EMBL/GenBank/DDBJ databases">
        <authorList>
            <person name="Syme A R."/>
            <person name="Syme A R."/>
            <person name="Moolhuijzen P."/>
        </authorList>
    </citation>
    <scope>NUCLEOTIDE SEQUENCE</scope>
    <source>
        <strain evidence="4">W1-1</strain>
    </source>
</reference>
<dbReference type="SUPFAM" id="SSF48056">
    <property type="entry name" value="Di-copper centre-containing domain"/>
    <property type="match status" value="1"/>
</dbReference>
<dbReference type="Pfam" id="PF00264">
    <property type="entry name" value="Tyrosinase"/>
    <property type="match status" value="1"/>
</dbReference>
<sequence>MVKLQTLVQSLSLVSLSVAAVLPTPAARKCENPVKRLEWRQMTTGQRKSYIDAVLCLTTKKAISGIPGALNRFDDHQAVHDKQTPYIHFVGHFLLWHRYFLATYAKALRDECGYTGDQPYWDWSLDGDASNPQSTKPTKSPVFDPVTGFGGNGIRVVPTPEQNRFNLTGTGGGCVQDGPFAAPKFMVNYPGPPSCLRRDFVLPILNTWTDPKLIANLLTQPNYEAFDNAIEGQATAKVPNLHGSGHFGVGGVLGQASNASNSPAEPLFYLHHGNIDHLFWMWQQKDLKTRLAQVGGPVIRGQPSGPNITLDFKVDMGKLAGSVELRDLLDTEGGLLCYTY</sequence>
<evidence type="ECO:0000259" key="3">
    <source>
        <dbReference type="Pfam" id="PF00264"/>
    </source>
</evidence>